<dbReference type="PANTHER" id="PTHR43404">
    <property type="entry name" value="LIPOPOLYSACCHARIDE CHOLINEPHOSPHOTRANSFERASE LICD"/>
    <property type="match status" value="1"/>
</dbReference>
<keyword evidence="1" id="KW-0472">Membrane</keyword>
<keyword evidence="5" id="KW-1185">Reference proteome</keyword>
<dbReference type="Pfam" id="PF04991">
    <property type="entry name" value="LicD"/>
    <property type="match status" value="1"/>
</dbReference>
<evidence type="ECO:0000256" key="2">
    <source>
        <dbReference type="SAM" id="SignalP"/>
    </source>
</evidence>
<feature type="chain" id="PRO_5029640957" description="Rhodanese domain-containing protein" evidence="2">
    <location>
        <begin position="22"/>
        <end position="388"/>
    </location>
</feature>
<feature type="signal peptide" evidence="2">
    <location>
        <begin position="1"/>
        <end position="21"/>
    </location>
</feature>
<feature type="transmembrane region" description="Helical" evidence="1">
    <location>
        <begin position="342"/>
        <end position="361"/>
    </location>
</feature>
<dbReference type="InterPro" id="IPR052942">
    <property type="entry name" value="LPS_cholinephosphotransferase"/>
</dbReference>
<feature type="domain" description="Rhodanese" evidence="3">
    <location>
        <begin position="98"/>
        <end position="126"/>
    </location>
</feature>
<gene>
    <name evidence="4" type="ORF">FOL47_003534</name>
</gene>
<evidence type="ECO:0000259" key="3">
    <source>
        <dbReference type="PROSITE" id="PS50206"/>
    </source>
</evidence>
<keyword evidence="1" id="KW-1133">Transmembrane helix</keyword>
<sequence>MLSSTVGVTLLFSIFLSLVSAADVVKVLPEKYYTDVSNDDIFVCPPEVIPEGAMSDWKNGKDAFLNVSQCEDYDEFLAEDNQKDVLDCIVWIEGQTIAALEKLGVDAYLMSGSLLGWYRHHQGVIPWDVDGDLGMHQDKCNAAFEAKGAGKHKNMIGLLRETLGGDFYVGARLQGVGSSLPEDSFDACNTNELMVRGPHPNGKTCHTDIWIMHPDEPEYKGTEFECKCEDSIAKPRVCRKGTICNALDDFLPAQKSTQTAFTLSADIKVPNKPKKVLDLLYRNTDFMNMASIPANYKFSSRTLVLGSDVSSITHKDPQLAVYTQVADTATGQQKGLGALPEVSIVIILTIFMLGMGLGVVIHKWYARRHSPTISYSTIEGDNGGTSQV</sequence>
<dbReference type="GO" id="GO:0009100">
    <property type="term" value="P:glycoprotein metabolic process"/>
    <property type="evidence" value="ECO:0007669"/>
    <property type="project" value="UniProtKB-ARBA"/>
</dbReference>
<protein>
    <recommendedName>
        <fullName evidence="3">Rhodanese domain-containing protein</fullName>
    </recommendedName>
</protein>
<proteinExistence type="predicted"/>
<dbReference type="EMBL" id="JAAPAO010000021">
    <property type="protein sequence ID" value="KAF4677083.1"/>
    <property type="molecule type" value="Genomic_DNA"/>
</dbReference>
<accession>A0A7J6MZP7</accession>
<organism evidence="4 5">
    <name type="scientific">Perkinsus chesapeaki</name>
    <name type="common">Clam parasite</name>
    <name type="synonym">Perkinsus andrewsi</name>
    <dbReference type="NCBI Taxonomy" id="330153"/>
    <lineage>
        <taxon>Eukaryota</taxon>
        <taxon>Sar</taxon>
        <taxon>Alveolata</taxon>
        <taxon>Perkinsozoa</taxon>
        <taxon>Perkinsea</taxon>
        <taxon>Perkinsida</taxon>
        <taxon>Perkinsidae</taxon>
        <taxon>Perkinsus</taxon>
    </lineage>
</organism>
<dbReference type="PROSITE" id="PS50206">
    <property type="entry name" value="RHODANESE_3"/>
    <property type="match status" value="1"/>
</dbReference>
<dbReference type="OrthoDB" id="416705at2759"/>
<dbReference type="Proteomes" id="UP000591131">
    <property type="component" value="Unassembled WGS sequence"/>
</dbReference>
<comment type="caution">
    <text evidence="4">The sequence shown here is derived from an EMBL/GenBank/DDBJ whole genome shotgun (WGS) entry which is preliminary data.</text>
</comment>
<reference evidence="4 5" key="1">
    <citation type="submission" date="2020-04" db="EMBL/GenBank/DDBJ databases">
        <title>Perkinsus chesapeaki whole genome sequence.</title>
        <authorList>
            <person name="Bogema D.R."/>
        </authorList>
    </citation>
    <scope>NUCLEOTIDE SEQUENCE [LARGE SCALE GENOMIC DNA]</scope>
    <source>
        <strain evidence="4">ATCC PRA-425</strain>
    </source>
</reference>
<dbReference type="InterPro" id="IPR001763">
    <property type="entry name" value="Rhodanese-like_dom"/>
</dbReference>
<name>A0A7J6MZP7_PERCH</name>
<evidence type="ECO:0000256" key="1">
    <source>
        <dbReference type="SAM" id="Phobius"/>
    </source>
</evidence>
<dbReference type="AlphaFoldDB" id="A0A7J6MZP7"/>
<keyword evidence="1" id="KW-0812">Transmembrane</keyword>
<evidence type="ECO:0000313" key="4">
    <source>
        <dbReference type="EMBL" id="KAF4677083.1"/>
    </source>
</evidence>
<evidence type="ECO:0000313" key="5">
    <source>
        <dbReference type="Proteomes" id="UP000591131"/>
    </source>
</evidence>
<dbReference type="InterPro" id="IPR007074">
    <property type="entry name" value="LicD/FKTN/FKRP_NTP_transf"/>
</dbReference>
<keyword evidence="2" id="KW-0732">Signal</keyword>
<dbReference type="PANTHER" id="PTHR43404:SF1">
    <property type="entry name" value="MNN4P"/>
    <property type="match status" value="1"/>
</dbReference>